<evidence type="ECO:0000313" key="2">
    <source>
        <dbReference type="RefSeq" id="XP_017890831.2"/>
    </source>
</evidence>
<gene>
    <name evidence="2" type="primary">LOC108631403</name>
</gene>
<keyword evidence="1" id="KW-1185">Reference proteome</keyword>
<protein>
    <submittedName>
        <fullName evidence="2">Uncharacterized protein LOC108631403</fullName>
    </submittedName>
</protein>
<reference evidence="2" key="1">
    <citation type="submission" date="2025-08" db="UniProtKB">
        <authorList>
            <consortium name="RefSeq"/>
        </authorList>
    </citation>
    <scope>IDENTIFICATION</scope>
    <source>
        <tissue evidence="2">Whole body</tissue>
    </source>
</reference>
<proteinExistence type="predicted"/>
<dbReference type="AlphaFoldDB" id="A0AAJ7JEE4"/>
<name>A0AAJ7JEE4_9HYME</name>
<dbReference type="GeneID" id="108631403"/>
<sequence length="224" mass="25956">MIFTFFYMIATSIQSRRILFIKNHLRNLFEGESTIMFYNKTSNSCKETKSPIDEYENEELMSSPRCLNKKEAKLKELLWYNGDSRLFTILPQQKVDTSSWLTYSYGKTFFPLQTNNYNGNSLKSEYKIYILIEADLDSFKQIATTKATKIEDYGLIITWTADKNIDLIIESDLDMVAKFFIAAMEGQCYVNNGLLLKRIETVQISGKPCLYNNDLLNVPPTKSK</sequence>
<dbReference type="RefSeq" id="XP_017890831.2">
    <property type="nucleotide sequence ID" value="XM_018035342.2"/>
</dbReference>
<dbReference type="KEGG" id="ccal:108631403"/>
<dbReference type="Proteomes" id="UP000694925">
    <property type="component" value="Unplaced"/>
</dbReference>
<evidence type="ECO:0000313" key="1">
    <source>
        <dbReference type="Proteomes" id="UP000694925"/>
    </source>
</evidence>
<organism evidence="1 2">
    <name type="scientific">Ceratina calcarata</name>
    <dbReference type="NCBI Taxonomy" id="156304"/>
    <lineage>
        <taxon>Eukaryota</taxon>
        <taxon>Metazoa</taxon>
        <taxon>Ecdysozoa</taxon>
        <taxon>Arthropoda</taxon>
        <taxon>Hexapoda</taxon>
        <taxon>Insecta</taxon>
        <taxon>Pterygota</taxon>
        <taxon>Neoptera</taxon>
        <taxon>Endopterygota</taxon>
        <taxon>Hymenoptera</taxon>
        <taxon>Apocrita</taxon>
        <taxon>Aculeata</taxon>
        <taxon>Apoidea</taxon>
        <taxon>Anthophila</taxon>
        <taxon>Apidae</taxon>
        <taxon>Ceratina</taxon>
        <taxon>Zadontomerus</taxon>
    </lineage>
</organism>
<accession>A0AAJ7JEE4</accession>